<reference evidence="3 4" key="1">
    <citation type="submission" date="2022-12" db="EMBL/GenBank/DDBJ databases">
        <title>Chromosome-level genome of Tegillarca granosa.</title>
        <authorList>
            <person name="Kim J."/>
        </authorList>
    </citation>
    <scope>NUCLEOTIDE SEQUENCE [LARGE SCALE GENOMIC DNA]</scope>
    <source>
        <strain evidence="3">Teg-2019</strain>
        <tissue evidence="3">Adductor muscle</tissue>
    </source>
</reference>
<keyword evidence="4" id="KW-1185">Reference proteome</keyword>
<dbReference type="Gene3D" id="1.10.238.10">
    <property type="entry name" value="EF-hand"/>
    <property type="match status" value="1"/>
</dbReference>
<evidence type="ECO:0000313" key="3">
    <source>
        <dbReference type="EMBL" id="KAJ8312222.1"/>
    </source>
</evidence>
<dbReference type="InterPro" id="IPR002048">
    <property type="entry name" value="EF_hand_dom"/>
</dbReference>
<protein>
    <recommendedName>
        <fullName evidence="2">EF-hand domain-containing protein</fullName>
    </recommendedName>
</protein>
<dbReference type="InterPro" id="IPR029052">
    <property type="entry name" value="Metallo-depent_PP-like"/>
</dbReference>
<proteinExistence type="predicted"/>
<dbReference type="PROSITE" id="PS50222">
    <property type="entry name" value="EF_HAND_2"/>
    <property type="match status" value="1"/>
</dbReference>
<accession>A0ABQ9F8M7</accession>
<name>A0ABQ9F8M7_TEGGR</name>
<dbReference type="InterPro" id="IPR004843">
    <property type="entry name" value="Calcineurin-like_PHP"/>
</dbReference>
<dbReference type="SUPFAM" id="SSF56300">
    <property type="entry name" value="Metallo-dependent phosphatases"/>
    <property type="match status" value="1"/>
</dbReference>
<keyword evidence="1" id="KW-0106">Calcium</keyword>
<evidence type="ECO:0000259" key="2">
    <source>
        <dbReference type="PROSITE" id="PS50222"/>
    </source>
</evidence>
<gene>
    <name evidence="3" type="ORF">KUTeg_009595</name>
</gene>
<dbReference type="InterPro" id="IPR011992">
    <property type="entry name" value="EF-hand-dom_pair"/>
</dbReference>
<feature type="domain" description="EF-hand" evidence="2">
    <location>
        <begin position="225"/>
        <end position="260"/>
    </location>
</feature>
<dbReference type="Pfam" id="PF00149">
    <property type="entry name" value="Metallophos"/>
    <property type="match status" value="1"/>
</dbReference>
<evidence type="ECO:0000313" key="4">
    <source>
        <dbReference type="Proteomes" id="UP001217089"/>
    </source>
</evidence>
<dbReference type="Pfam" id="PF00036">
    <property type="entry name" value="EF-hand_1"/>
    <property type="match status" value="1"/>
</dbReference>
<organism evidence="3 4">
    <name type="scientific">Tegillarca granosa</name>
    <name type="common">Malaysian cockle</name>
    <name type="synonym">Anadara granosa</name>
    <dbReference type="NCBI Taxonomy" id="220873"/>
    <lineage>
        <taxon>Eukaryota</taxon>
        <taxon>Metazoa</taxon>
        <taxon>Spiralia</taxon>
        <taxon>Lophotrochozoa</taxon>
        <taxon>Mollusca</taxon>
        <taxon>Bivalvia</taxon>
        <taxon>Autobranchia</taxon>
        <taxon>Pteriomorphia</taxon>
        <taxon>Arcoida</taxon>
        <taxon>Arcoidea</taxon>
        <taxon>Arcidae</taxon>
        <taxon>Tegillarca</taxon>
    </lineage>
</organism>
<dbReference type="EMBL" id="JARBDR010000440">
    <property type="protein sequence ID" value="KAJ8312222.1"/>
    <property type="molecule type" value="Genomic_DNA"/>
</dbReference>
<sequence>MPLKKSPEYVSVLIPKSTDGKYLLVDWDNKGLWLPTSQRHDTETLQNVALKLSKEVTGQTLLVKSILKTNFTHLNSSLSVINVIFLMQSVKQPELCQEDVTWLNEEEMTDQLKDSTESLLGPEPIHLIQQVKEGNSTNVLGETSVDYIDINNLNETSQITPQEALIKSSKLGKKEWCLPSQVMNQTNFKEYMKSFDLHKKKIINFKEMLMGLAALEPSTQHGGMPAEMRCRYIFRYYDTNCDGHLQFEEFKRMVRDIRVLKGLPVDEDSVNDDAVKSAKMFGSESKNKLPLGEFLTAVGQLKFRGTSVLFRLPQSCTTSLKKLDNTEDSILNTSEDSEPPSKKHRPKLIDSVKMSSPKKLNSTGTAAVTESAVKLHIDLKYKMIKFNQVIYTVRKCYLFNIKYRFLIFFNKISALNQNIFCVFEENSIIMLFKTVTTAFDWGQVDKNALAKCLLALCREVKESLTEEPRLLKLKSPKALWRMGPLLTPASFLFLGDYVDRGEYGIEVIAYLFAQKLLAQSKFFLLRGNHELRSVQEMFSFKTFKKQASLWEFLFYVAYLGQALV</sequence>
<dbReference type="InterPro" id="IPR018247">
    <property type="entry name" value="EF_Hand_1_Ca_BS"/>
</dbReference>
<dbReference type="Gene3D" id="3.60.21.10">
    <property type="match status" value="1"/>
</dbReference>
<dbReference type="PANTHER" id="PTHR11668:SF496">
    <property type="entry name" value="SERINE_THREONINE-PROTEIN PHOSPHATASE"/>
    <property type="match status" value="1"/>
</dbReference>
<evidence type="ECO:0000256" key="1">
    <source>
        <dbReference type="ARBA" id="ARBA00022837"/>
    </source>
</evidence>
<comment type="caution">
    <text evidence="3">The sequence shown here is derived from an EMBL/GenBank/DDBJ whole genome shotgun (WGS) entry which is preliminary data.</text>
</comment>
<dbReference type="SUPFAM" id="SSF47473">
    <property type="entry name" value="EF-hand"/>
    <property type="match status" value="1"/>
</dbReference>
<dbReference type="Proteomes" id="UP001217089">
    <property type="component" value="Unassembled WGS sequence"/>
</dbReference>
<dbReference type="PANTHER" id="PTHR11668">
    <property type="entry name" value="SERINE/THREONINE PROTEIN PHOSPHATASE"/>
    <property type="match status" value="1"/>
</dbReference>
<dbReference type="InterPro" id="IPR050341">
    <property type="entry name" value="PP1_catalytic_subunit"/>
</dbReference>
<dbReference type="SMART" id="SM00054">
    <property type="entry name" value="EFh"/>
    <property type="match status" value="2"/>
</dbReference>
<dbReference type="PROSITE" id="PS00018">
    <property type="entry name" value="EF_HAND_1"/>
    <property type="match status" value="1"/>
</dbReference>